<evidence type="ECO:0000313" key="1">
    <source>
        <dbReference type="EMBL" id="RJL24775.1"/>
    </source>
</evidence>
<sequence>METASRHYLMCRPTYFELDPSNPWKPPDARLDLEGAIDEWDRLRDHVLALGHTVSELPPRPGLTQMVFTANGAFAIGDRVLIARPHSRERAGEARWHHAWFEEQGYRHIVTARHVNEGQGDFRLVGDRILAGWGFRTDPAAHDEARALFDREVVPLRLTQERFYHLDLVVLPLTAELIAYYPPALDEASRRTLERLYPDAIIVGDADAESLALNAICDERHALIHDTAEDLPDQLERHGITPIAVDLDEQRMAGGGPKCCAIDLHAGE</sequence>
<protein>
    <recommendedName>
        <fullName evidence="3">Amidinotransferase</fullName>
    </recommendedName>
</protein>
<evidence type="ECO:0008006" key="3">
    <source>
        <dbReference type="Google" id="ProtNLM"/>
    </source>
</evidence>
<dbReference type="AlphaFoldDB" id="A0A3A4A831"/>
<dbReference type="NCBIfam" id="NF045659">
    <property type="entry name" value="DiMArgaseDdahMtb"/>
    <property type="match status" value="1"/>
</dbReference>
<name>A0A3A4A831_9ACTN</name>
<dbReference type="RefSeq" id="WP_119929691.1">
    <property type="nucleotide sequence ID" value="NZ_QZEY01000014.1"/>
</dbReference>
<keyword evidence="2" id="KW-1185">Reference proteome</keyword>
<comment type="caution">
    <text evidence="1">The sequence shown here is derived from an EMBL/GenBank/DDBJ whole genome shotgun (WGS) entry which is preliminary data.</text>
</comment>
<dbReference type="EMBL" id="QZEY01000014">
    <property type="protein sequence ID" value="RJL24775.1"/>
    <property type="molecule type" value="Genomic_DNA"/>
</dbReference>
<proteinExistence type="predicted"/>
<dbReference type="SUPFAM" id="SSF55909">
    <property type="entry name" value="Pentein"/>
    <property type="match status" value="1"/>
</dbReference>
<accession>A0A3A4A831</accession>
<evidence type="ECO:0000313" key="2">
    <source>
        <dbReference type="Proteomes" id="UP000265768"/>
    </source>
</evidence>
<dbReference type="OrthoDB" id="9814070at2"/>
<organism evidence="1 2">
    <name type="scientific">Bailinhaonella thermotolerans</name>
    <dbReference type="NCBI Taxonomy" id="1070861"/>
    <lineage>
        <taxon>Bacteria</taxon>
        <taxon>Bacillati</taxon>
        <taxon>Actinomycetota</taxon>
        <taxon>Actinomycetes</taxon>
        <taxon>Streptosporangiales</taxon>
        <taxon>Streptosporangiaceae</taxon>
        <taxon>Bailinhaonella</taxon>
    </lineage>
</organism>
<dbReference type="Proteomes" id="UP000265768">
    <property type="component" value="Unassembled WGS sequence"/>
</dbReference>
<dbReference type="Gene3D" id="3.75.10.10">
    <property type="entry name" value="L-arginine/glycine Amidinotransferase, Chain A"/>
    <property type="match status" value="1"/>
</dbReference>
<reference evidence="1 2" key="1">
    <citation type="submission" date="2018-09" db="EMBL/GenBank/DDBJ databases">
        <title>YIM 75507 draft genome.</title>
        <authorList>
            <person name="Tang S."/>
            <person name="Feng Y."/>
        </authorList>
    </citation>
    <scope>NUCLEOTIDE SEQUENCE [LARGE SCALE GENOMIC DNA]</scope>
    <source>
        <strain evidence="1 2">YIM 75507</strain>
    </source>
</reference>
<gene>
    <name evidence="1" type="ORF">D5H75_28745</name>
</gene>